<gene>
    <name evidence="1" type="ORF">PPUN14671_23470</name>
</gene>
<organism evidence="1 2">
    <name type="scientific">Pseudomonas putida</name>
    <name type="common">Arthrobacter siderocapsulatus</name>
    <dbReference type="NCBI Taxonomy" id="303"/>
    <lineage>
        <taxon>Bacteria</taxon>
        <taxon>Pseudomonadati</taxon>
        <taxon>Pseudomonadota</taxon>
        <taxon>Gammaproteobacteria</taxon>
        <taxon>Pseudomonadales</taxon>
        <taxon>Pseudomonadaceae</taxon>
        <taxon>Pseudomonas</taxon>
    </lineage>
</organism>
<accession>A0AA37RF89</accession>
<dbReference type="EMBL" id="BSKJ01000004">
    <property type="protein sequence ID" value="GLO35514.1"/>
    <property type="molecule type" value="Genomic_DNA"/>
</dbReference>
<comment type="caution">
    <text evidence="1">The sequence shown here is derived from an EMBL/GenBank/DDBJ whole genome shotgun (WGS) entry which is preliminary data.</text>
</comment>
<sequence length="68" mass="7572">MTTCEDLAKGTFVILASGCDRDVKYPQKNQAYLYAIWLQKQAEGLAGPKEATIVRAGMDTVNFLKIYL</sequence>
<evidence type="ECO:0000313" key="2">
    <source>
        <dbReference type="Proteomes" id="UP001161257"/>
    </source>
</evidence>
<evidence type="ECO:0000313" key="1">
    <source>
        <dbReference type="EMBL" id="GLO35514.1"/>
    </source>
</evidence>
<dbReference type="AlphaFoldDB" id="A0AA37RF89"/>
<reference evidence="1" key="1">
    <citation type="submission" date="2023-01" db="EMBL/GenBank/DDBJ databases">
        <title>Whole-genome sequence of Pseudomonas putida NBRC 14671.</title>
        <authorList>
            <person name="Morohoshi T."/>
            <person name="Someya N."/>
        </authorList>
    </citation>
    <scope>NUCLEOTIDE SEQUENCE</scope>
    <source>
        <strain evidence="1">NBRC 14671</strain>
    </source>
</reference>
<proteinExistence type="predicted"/>
<dbReference type="Proteomes" id="UP001161257">
    <property type="component" value="Unassembled WGS sequence"/>
</dbReference>
<protein>
    <submittedName>
        <fullName evidence="1">Uncharacterized protein</fullName>
    </submittedName>
</protein>
<name>A0AA37RF89_PSEPU</name>